<dbReference type="PANTHER" id="PTHR10434:SF11">
    <property type="entry name" value="1-ACYL-SN-GLYCEROL-3-PHOSPHATE ACYLTRANSFERASE"/>
    <property type="match status" value="1"/>
</dbReference>
<dbReference type="InterPro" id="IPR002123">
    <property type="entry name" value="Plipid/glycerol_acylTrfase"/>
</dbReference>
<proteinExistence type="predicted"/>
<keyword evidence="2 6" id="KW-0808">Transferase</keyword>
<evidence type="ECO:0000256" key="1">
    <source>
        <dbReference type="ARBA" id="ARBA00005189"/>
    </source>
</evidence>
<keyword evidence="4" id="KW-0812">Transmembrane</keyword>
<dbReference type="OrthoDB" id="5290997at2"/>
<comment type="pathway">
    <text evidence="1">Lipid metabolism.</text>
</comment>
<organism evidence="6 7">
    <name type="scientific">Ectopseudomonas guguanensis</name>
    <dbReference type="NCBI Taxonomy" id="1198456"/>
    <lineage>
        <taxon>Bacteria</taxon>
        <taxon>Pseudomonadati</taxon>
        <taxon>Pseudomonadota</taxon>
        <taxon>Gammaproteobacteria</taxon>
        <taxon>Pseudomonadales</taxon>
        <taxon>Pseudomonadaceae</taxon>
        <taxon>Ectopseudomonas</taxon>
    </lineage>
</organism>
<keyword evidence="7" id="KW-1185">Reference proteome</keyword>
<feature type="transmembrane region" description="Helical" evidence="4">
    <location>
        <begin position="20"/>
        <end position="40"/>
    </location>
</feature>
<evidence type="ECO:0000256" key="4">
    <source>
        <dbReference type="SAM" id="Phobius"/>
    </source>
</evidence>
<dbReference type="GeneID" id="300929803"/>
<dbReference type="RefSeq" id="WP_090425710.1">
    <property type="nucleotide sequence ID" value="NZ_FNJJ01000001.1"/>
</dbReference>
<dbReference type="GO" id="GO:0006654">
    <property type="term" value="P:phosphatidic acid biosynthetic process"/>
    <property type="evidence" value="ECO:0007669"/>
    <property type="project" value="TreeGrafter"/>
</dbReference>
<evidence type="ECO:0000313" key="7">
    <source>
        <dbReference type="Proteomes" id="UP000199460"/>
    </source>
</evidence>
<gene>
    <name evidence="6" type="ORF">SAMN05216213_10137</name>
</gene>
<dbReference type="Pfam" id="PF01553">
    <property type="entry name" value="Acyltransferase"/>
    <property type="match status" value="1"/>
</dbReference>
<keyword evidence="3 6" id="KW-0012">Acyltransferase</keyword>
<feature type="domain" description="Phospholipid/glycerol acyltransferase" evidence="5">
    <location>
        <begin position="82"/>
        <end position="196"/>
    </location>
</feature>
<dbReference type="GO" id="GO:0003841">
    <property type="term" value="F:1-acylglycerol-3-phosphate O-acyltransferase activity"/>
    <property type="evidence" value="ECO:0007669"/>
    <property type="project" value="TreeGrafter"/>
</dbReference>
<evidence type="ECO:0000313" key="6">
    <source>
        <dbReference type="EMBL" id="SDO43440.1"/>
    </source>
</evidence>
<dbReference type="SUPFAM" id="SSF69593">
    <property type="entry name" value="Glycerol-3-phosphate (1)-acyltransferase"/>
    <property type="match status" value="1"/>
</dbReference>
<protein>
    <submittedName>
        <fullName evidence="6">1-acyl-sn-glycerol-3-phosphate acyltransferase</fullName>
    </submittedName>
</protein>
<name>A0A1H0JIT2_9GAMM</name>
<evidence type="ECO:0000256" key="3">
    <source>
        <dbReference type="ARBA" id="ARBA00023315"/>
    </source>
</evidence>
<evidence type="ECO:0000256" key="2">
    <source>
        <dbReference type="ARBA" id="ARBA00022679"/>
    </source>
</evidence>
<keyword evidence="4" id="KW-1133">Transmembrane helix</keyword>
<dbReference type="AlphaFoldDB" id="A0A1H0JIT2"/>
<sequence length="268" mass="29699">MPSLQPIARSANLARRAGVALASVGVTLYFCLLVIGRAAAGRLRREHVDGYTRAWSAALLRLVRMRMTVQGRCPDFNDGRRYLILCTHSSHYDIPASFVAMPGSIRMLAKSELYRIPFLGRAMRAAEFPSVARHDSQQARRDLERARQMMESGIVLWAAPEGTRSADGRLQPFKKGCFHLALDTGAVIVPVAIRGIQHVLPARTWRLNLDQPMQLAIGAAIDASRYDRDSLGTLMADTRQSMQARLQDAEAVAPTEGELEEMVENCAR</sequence>
<dbReference type="Proteomes" id="UP000199460">
    <property type="component" value="Unassembled WGS sequence"/>
</dbReference>
<dbReference type="SMART" id="SM00563">
    <property type="entry name" value="PlsC"/>
    <property type="match status" value="1"/>
</dbReference>
<reference evidence="7" key="1">
    <citation type="submission" date="2016-10" db="EMBL/GenBank/DDBJ databases">
        <authorList>
            <person name="Varghese N."/>
            <person name="Submissions S."/>
        </authorList>
    </citation>
    <scope>NUCLEOTIDE SEQUENCE [LARGE SCALE GENOMIC DNA]</scope>
    <source>
        <strain evidence="7">JCM 18416</strain>
    </source>
</reference>
<dbReference type="EMBL" id="FNJJ01000001">
    <property type="protein sequence ID" value="SDO43440.1"/>
    <property type="molecule type" value="Genomic_DNA"/>
</dbReference>
<dbReference type="CDD" id="cd07989">
    <property type="entry name" value="LPLAT_AGPAT-like"/>
    <property type="match status" value="1"/>
</dbReference>
<keyword evidence="4" id="KW-0472">Membrane</keyword>
<dbReference type="PANTHER" id="PTHR10434">
    <property type="entry name" value="1-ACYL-SN-GLYCEROL-3-PHOSPHATE ACYLTRANSFERASE"/>
    <property type="match status" value="1"/>
</dbReference>
<accession>A0A1H0JIT2</accession>
<evidence type="ECO:0000259" key="5">
    <source>
        <dbReference type="SMART" id="SM00563"/>
    </source>
</evidence>